<evidence type="ECO:0000256" key="4">
    <source>
        <dbReference type="ARBA" id="ARBA00022605"/>
    </source>
</evidence>
<dbReference type="InterPro" id="IPR016195">
    <property type="entry name" value="Pol/histidinol_Pase-like"/>
</dbReference>
<evidence type="ECO:0000256" key="3">
    <source>
        <dbReference type="ARBA" id="ARBA00013085"/>
    </source>
</evidence>
<organism evidence="10 11">
    <name type="scientific">Gottfriedia luciferensis</name>
    <dbReference type="NCBI Taxonomy" id="178774"/>
    <lineage>
        <taxon>Bacteria</taxon>
        <taxon>Bacillati</taxon>
        <taxon>Bacillota</taxon>
        <taxon>Bacilli</taxon>
        <taxon>Bacillales</taxon>
        <taxon>Bacillaceae</taxon>
        <taxon>Gottfriedia</taxon>
    </lineage>
</organism>
<evidence type="ECO:0000256" key="1">
    <source>
        <dbReference type="ARBA" id="ARBA00004970"/>
    </source>
</evidence>
<protein>
    <recommendedName>
        <fullName evidence="3 8">Histidinol-phosphatase</fullName>
        <shortName evidence="8">HolPase</shortName>
        <ecNumber evidence="3 8">3.1.3.15</ecNumber>
    </recommendedName>
</protein>
<dbReference type="NCBIfam" id="TIGR01856">
    <property type="entry name" value="hisJ_fam"/>
    <property type="match status" value="1"/>
</dbReference>
<dbReference type="PANTHER" id="PTHR21039">
    <property type="entry name" value="HISTIDINOL PHOSPHATASE-RELATED"/>
    <property type="match status" value="1"/>
</dbReference>
<name>A0ABX2ZMX9_9BACI</name>
<comment type="catalytic activity">
    <reaction evidence="7 8">
        <text>L-histidinol phosphate + H2O = L-histidinol + phosphate</text>
        <dbReference type="Rhea" id="RHEA:14465"/>
        <dbReference type="ChEBI" id="CHEBI:15377"/>
        <dbReference type="ChEBI" id="CHEBI:43474"/>
        <dbReference type="ChEBI" id="CHEBI:57699"/>
        <dbReference type="ChEBI" id="CHEBI:57980"/>
        <dbReference type="EC" id="3.1.3.15"/>
    </reaction>
</comment>
<proteinExistence type="inferred from homology"/>
<evidence type="ECO:0000256" key="2">
    <source>
        <dbReference type="ARBA" id="ARBA00009152"/>
    </source>
</evidence>
<dbReference type="Proteomes" id="UP000094580">
    <property type="component" value="Unassembled WGS sequence"/>
</dbReference>
<comment type="pathway">
    <text evidence="1 8">Amino-acid biosynthesis; L-histidine biosynthesis; L-histidine from 5-phospho-alpha-D-ribose 1-diphosphate: step 8/9.</text>
</comment>
<evidence type="ECO:0000256" key="5">
    <source>
        <dbReference type="ARBA" id="ARBA00022801"/>
    </source>
</evidence>
<gene>
    <name evidence="10" type="ORF">BED47_08665</name>
</gene>
<evidence type="ECO:0000313" key="11">
    <source>
        <dbReference type="Proteomes" id="UP000094580"/>
    </source>
</evidence>
<dbReference type="Gene3D" id="3.20.20.140">
    <property type="entry name" value="Metal-dependent hydrolases"/>
    <property type="match status" value="1"/>
</dbReference>
<keyword evidence="6 8" id="KW-0368">Histidine biosynthesis</keyword>
<dbReference type="EMBL" id="MDKC01000032">
    <property type="protein sequence ID" value="ODG91088.1"/>
    <property type="molecule type" value="Genomic_DNA"/>
</dbReference>
<dbReference type="EC" id="3.1.3.15" evidence="3 8"/>
<dbReference type="Pfam" id="PF02811">
    <property type="entry name" value="PHP"/>
    <property type="match status" value="1"/>
</dbReference>
<dbReference type="InterPro" id="IPR004013">
    <property type="entry name" value="PHP_dom"/>
</dbReference>
<dbReference type="RefSeq" id="WP_069034458.1">
    <property type="nucleotide sequence ID" value="NZ_MDKC01000032.1"/>
</dbReference>
<dbReference type="InterPro" id="IPR010140">
    <property type="entry name" value="Histidinol_P_phosphatase_HisJ"/>
</dbReference>
<sequence length="276" mass="31927">MKIDGHTHTQYCPHGSGDDVQLMIEKAIELGFDEYHITEHTPVPSSFQNCLKPNDAVASLAMSENEVDEYIKEMYKVRDQYKDRIRIKIGFEYDYLPSESVWFKDFLKEYGKYCDTGLLSVHYLEGKNGWHCIDYKAEDTFSGLVNYYGSAEAFQLAYYDLVKQSIIDDLGPFKPKRIGHMTLCNKFKQFLNCDDTEKILNKQVELLNLVKEKNYILDYNTAGLFKEYCGETYPPKHVIEIANSLNIELMYGSDSHSVKDVGRGYEVYFSNSKKSC</sequence>
<keyword evidence="5 8" id="KW-0378">Hydrolase</keyword>
<comment type="similarity">
    <text evidence="2 8">Belongs to the PHP hydrolase family. HisK subfamily.</text>
</comment>
<reference evidence="10 11" key="1">
    <citation type="submission" date="2016-07" db="EMBL/GenBank/DDBJ databases">
        <authorList>
            <person name="Townsley L."/>
            <person name="Shank E.A."/>
        </authorList>
    </citation>
    <scope>NUCLEOTIDE SEQUENCE [LARGE SCALE GENOMIC DNA]</scope>
    <source>
        <strain evidence="10 11">CH01</strain>
    </source>
</reference>
<evidence type="ECO:0000256" key="7">
    <source>
        <dbReference type="ARBA" id="ARBA00049158"/>
    </source>
</evidence>
<feature type="domain" description="PHP" evidence="9">
    <location>
        <begin position="4"/>
        <end position="222"/>
    </location>
</feature>
<evidence type="ECO:0000256" key="6">
    <source>
        <dbReference type="ARBA" id="ARBA00023102"/>
    </source>
</evidence>
<comment type="caution">
    <text evidence="10">The sequence shown here is derived from an EMBL/GenBank/DDBJ whole genome shotgun (WGS) entry which is preliminary data.</text>
</comment>
<dbReference type="NCBIfam" id="NF005996">
    <property type="entry name" value="PRK08123.1"/>
    <property type="match status" value="1"/>
</dbReference>
<keyword evidence="4 8" id="KW-0028">Amino-acid biosynthesis</keyword>
<dbReference type="PANTHER" id="PTHR21039:SF0">
    <property type="entry name" value="HISTIDINOL-PHOSPHATASE"/>
    <property type="match status" value="1"/>
</dbReference>
<evidence type="ECO:0000313" key="10">
    <source>
        <dbReference type="EMBL" id="ODG91088.1"/>
    </source>
</evidence>
<evidence type="ECO:0000259" key="9">
    <source>
        <dbReference type="Pfam" id="PF02811"/>
    </source>
</evidence>
<evidence type="ECO:0000256" key="8">
    <source>
        <dbReference type="RuleBase" id="RU366003"/>
    </source>
</evidence>
<accession>A0ABX2ZMX9</accession>
<dbReference type="SUPFAM" id="SSF89550">
    <property type="entry name" value="PHP domain-like"/>
    <property type="match status" value="1"/>
</dbReference>
<keyword evidence="11" id="KW-1185">Reference proteome</keyword>
<dbReference type="CDD" id="cd12110">
    <property type="entry name" value="PHP_HisPPase_Hisj_like"/>
    <property type="match status" value="1"/>
</dbReference>